<evidence type="ECO:0000256" key="4">
    <source>
        <dbReference type="ARBA" id="ARBA00023136"/>
    </source>
</evidence>
<dbReference type="OrthoDB" id="9814535at2"/>
<evidence type="ECO:0000313" key="8">
    <source>
        <dbReference type="EMBL" id="SFQ47798.1"/>
    </source>
</evidence>
<evidence type="ECO:0000256" key="6">
    <source>
        <dbReference type="SAM" id="SignalP"/>
    </source>
</evidence>
<dbReference type="EMBL" id="FOXQ01000014">
    <property type="protein sequence ID" value="SFQ47798.1"/>
    <property type="molecule type" value="Genomic_DNA"/>
</dbReference>
<evidence type="ECO:0000256" key="5">
    <source>
        <dbReference type="ARBA" id="ARBA00023237"/>
    </source>
</evidence>
<evidence type="ECO:0000256" key="3">
    <source>
        <dbReference type="ARBA" id="ARBA00022729"/>
    </source>
</evidence>
<evidence type="ECO:0000313" key="9">
    <source>
        <dbReference type="Proteomes" id="UP000199031"/>
    </source>
</evidence>
<keyword evidence="4" id="KW-0472">Membrane</keyword>
<keyword evidence="5" id="KW-0998">Cell outer membrane</keyword>
<dbReference type="GO" id="GO:0019867">
    <property type="term" value="C:outer membrane"/>
    <property type="evidence" value="ECO:0007669"/>
    <property type="project" value="InterPro"/>
</dbReference>
<dbReference type="InterPro" id="IPR039910">
    <property type="entry name" value="D15-like"/>
</dbReference>
<evidence type="ECO:0000256" key="2">
    <source>
        <dbReference type="ARBA" id="ARBA00022692"/>
    </source>
</evidence>
<accession>A0A1I5YU48</accession>
<dbReference type="PROSITE" id="PS51257">
    <property type="entry name" value="PROKAR_LIPOPROTEIN"/>
    <property type="match status" value="1"/>
</dbReference>
<dbReference type="Proteomes" id="UP000199031">
    <property type="component" value="Unassembled WGS sequence"/>
</dbReference>
<feature type="chain" id="PRO_5011682276" evidence="6">
    <location>
        <begin position="31"/>
        <end position="770"/>
    </location>
</feature>
<proteinExistence type="predicted"/>
<comment type="subcellular location">
    <subcellularLocation>
        <location evidence="1">Membrane</location>
    </subcellularLocation>
</comment>
<dbReference type="Pfam" id="PF01103">
    <property type="entry name" value="Omp85"/>
    <property type="match status" value="1"/>
</dbReference>
<dbReference type="InterPro" id="IPR000184">
    <property type="entry name" value="Bac_surfAg_D15"/>
</dbReference>
<evidence type="ECO:0000256" key="1">
    <source>
        <dbReference type="ARBA" id="ARBA00004370"/>
    </source>
</evidence>
<keyword evidence="3 6" id="KW-0732">Signal</keyword>
<organism evidence="8 9">
    <name type="scientific">Parafilimonas terrae</name>
    <dbReference type="NCBI Taxonomy" id="1465490"/>
    <lineage>
        <taxon>Bacteria</taxon>
        <taxon>Pseudomonadati</taxon>
        <taxon>Bacteroidota</taxon>
        <taxon>Chitinophagia</taxon>
        <taxon>Chitinophagales</taxon>
        <taxon>Chitinophagaceae</taxon>
        <taxon>Parafilimonas</taxon>
    </lineage>
</organism>
<dbReference type="Gene3D" id="3.10.20.310">
    <property type="entry name" value="membrane protein fhac"/>
    <property type="match status" value="1"/>
</dbReference>
<feature type="domain" description="Bacterial surface antigen (D15)" evidence="7">
    <location>
        <begin position="388"/>
        <end position="739"/>
    </location>
</feature>
<dbReference type="PANTHER" id="PTHR12815">
    <property type="entry name" value="SORTING AND ASSEMBLY MACHINERY SAMM50 PROTEIN FAMILY MEMBER"/>
    <property type="match status" value="1"/>
</dbReference>
<dbReference type="AlphaFoldDB" id="A0A1I5YU48"/>
<feature type="signal peptide" evidence="6">
    <location>
        <begin position="1"/>
        <end position="30"/>
    </location>
</feature>
<sequence>MNLKKIHSIYFKHLAVFAGLVLLFASCSNTKNLAPGQNLFVGSKEKIKSTDKIPSNKRKELESELSSLVRPEPNSTILGARFKLTVFNMFKEPKKPKGLIYWLKYKVGEPPVLASNSALEKNRLVLQSHLENAGFFRDSVVMDTSVKNKKLSVTYTALVDTQYRINNVSYPNDSSILSKNIRQYATGKKYVLLKPNNPYSLDVIKDERTRIDARLKDKGFYYFNPDYLLAKADSTIGNHKVDIDLRIKPETPSNARLPYYINNVYVFADYDINADTARRRGKLFEGYRIIDPNHKYNPKIFSRTLVFKPGELYNRTDHNLSLNRLITLGIYKFVKVRFEPARDSVQKLNAFYYLTPTNTKSIRFEVSGLTKSNNATGGEFSTNWRHRNLFKGAELLTIAANFGFQTQISSGYDVNTLSYGLEANLFVPRIIAPFRLNTSSAYVPQTKFGASYKFYNRTTQYTLRSIGASYGYVWKNNIKNEHEFTLININAVKPANFTDSFKALIDTNLTVRRSVEKQFIFGSIYNYNYNSQAQANTKKNNFYFNGNVDASGNLLGLLTGADVKKGDKKKIFGQEFTQYLKLEGDFRHYLRLGKYSSFNTRLDAGVAIAYGNDTLVPFIKEFFGGGVSDLRGFRARTLVGAYYAGNPRDSLVWDQPGDVKLLLSAEYRAKLFSIFRYALFADAGNVWTLKYDAERPGSKFSSNNFMRQIAVDAGIGLRADVSILIVRLDVAFPLHLPYNLPNGEKYKIDFGDSEWRKNNIVWNLAIGYPF</sequence>
<keyword evidence="2" id="KW-0812">Transmembrane</keyword>
<dbReference type="RefSeq" id="WP_090662165.1">
    <property type="nucleotide sequence ID" value="NZ_FOXQ01000014.1"/>
</dbReference>
<evidence type="ECO:0000259" key="7">
    <source>
        <dbReference type="Pfam" id="PF01103"/>
    </source>
</evidence>
<dbReference type="Gene3D" id="2.40.160.50">
    <property type="entry name" value="membrane protein fhac: a member of the omp85/tpsb transporter family"/>
    <property type="match status" value="1"/>
</dbReference>
<protein>
    <submittedName>
        <fullName evidence="8">Surface antigen</fullName>
    </submittedName>
</protein>
<dbReference type="PANTHER" id="PTHR12815:SF47">
    <property type="entry name" value="TRANSLOCATION AND ASSEMBLY MODULE SUBUNIT TAMA"/>
    <property type="match status" value="1"/>
</dbReference>
<name>A0A1I5YU48_9BACT</name>
<reference evidence="8 9" key="1">
    <citation type="submission" date="2016-10" db="EMBL/GenBank/DDBJ databases">
        <authorList>
            <person name="de Groot N.N."/>
        </authorList>
    </citation>
    <scope>NUCLEOTIDE SEQUENCE [LARGE SCALE GENOMIC DNA]</scope>
    <source>
        <strain evidence="8 9">DSM 28286</strain>
    </source>
</reference>
<dbReference type="STRING" id="1465490.SAMN05444277_11440"/>
<gene>
    <name evidence="8" type="ORF">SAMN05444277_11440</name>
</gene>
<keyword evidence="9" id="KW-1185">Reference proteome</keyword>